<keyword evidence="2" id="KW-0067">ATP-binding</keyword>
<dbReference type="InterPro" id="IPR011009">
    <property type="entry name" value="Kinase-like_dom_sf"/>
</dbReference>
<organism evidence="4 5">
    <name type="scientific">Potamilus streckersoni</name>
    <dbReference type="NCBI Taxonomy" id="2493646"/>
    <lineage>
        <taxon>Eukaryota</taxon>
        <taxon>Metazoa</taxon>
        <taxon>Spiralia</taxon>
        <taxon>Lophotrochozoa</taxon>
        <taxon>Mollusca</taxon>
        <taxon>Bivalvia</taxon>
        <taxon>Autobranchia</taxon>
        <taxon>Heteroconchia</taxon>
        <taxon>Palaeoheterodonta</taxon>
        <taxon>Unionida</taxon>
        <taxon>Unionoidea</taxon>
        <taxon>Unionidae</taxon>
        <taxon>Ambleminae</taxon>
        <taxon>Lampsilini</taxon>
        <taxon>Potamilus</taxon>
    </lineage>
</organism>
<feature type="domain" description="Protein kinase" evidence="3">
    <location>
        <begin position="219"/>
        <end position="508"/>
    </location>
</feature>
<dbReference type="GO" id="GO:0005886">
    <property type="term" value="C:plasma membrane"/>
    <property type="evidence" value="ECO:0007669"/>
    <property type="project" value="TreeGrafter"/>
</dbReference>
<dbReference type="Proteomes" id="UP001195483">
    <property type="component" value="Unassembled WGS sequence"/>
</dbReference>
<dbReference type="GO" id="GO:0004197">
    <property type="term" value="F:cysteine-type endopeptidase activity"/>
    <property type="evidence" value="ECO:0007669"/>
    <property type="project" value="InterPro"/>
</dbReference>
<protein>
    <recommendedName>
        <fullName evidence="3">Protein kinase domain-containing protein</fullName>
    </recommendedName>
</protein>
<dbReference type="SUPFAM" id="SSF56112">
    <property type="entry name" value="Protein kinase-like (PK-like)"/>
    <property type="match status" value="1"/>
</dbReference>
<dbReference type="Pfam" id="PF00069">
    <property type="entry name" value="Pkinase"/>
    <property type="match status" value="1"/>
</dbReference>
<dbReference type="InterPro" id="IPR000719">
    <property type="entry name" value="Prot_kinase_dom"/>
</dbReference>
<accession>A0AAE0VSH1</accession>
<dbReference type="PANTHER" id="PTHR27001:SF931">
    <property type="entry name" value="OS11G0664100 PROTEIN"/>
    <property type="match status" value="1"/>
</dbReference>
<evidence type="ECO:0000256" key="2">
    <source>
        <dbReference type="ARBA" id="ARBA00022840"/>
    </source>
</evidence>
<sequence length="1089" mass="125952">MEEEIESRIRYSILHELIQVGNSILKELFIEKFVGPTEDLKTYFSSNIISKKLKTIEERHKQSLYPKNDACPTIGDFIIDLMLNLIPILPLKSSAEKSSKNPYICDVNKLSDIRYEMETLHPAKVDKMKFEKVLTNLRDTCKSIARDLLTEQQSKFSQEIEGIINKANKNGGPKIPIRKEVKTAFGDMDATKECYEIPVNNHRYGHIINLRVEKMEEYCNSGEEKKKGEFGSLYKYEKPNKEVYLIKKLIFTKKDENKDRAEKYYKELYHETILHPHVLPIIAHAEDILQDRRVVYLMYPYMENGSVCDNIIRENNGEILWPDKNESNSSIWTRCIYQVVSALDYLHNNGKHDLRGPIFHRNVTSRTILFNTSFNAKLCDFGRAVEANVNAVKATNIQSFSVPGYHPRTMDGTCYKASYDVHSFCVVILEILTGEEVKNENTFSIPKEDILKKIKHRSKPKNNVAMWIREDLRDKLTQKAWQIISMDETEMADVKAADILQIIKDARIETYKLYKEERNNERCVSCYVNKKAKNLPLKGKDCDNCAMFCVHCLTDYHNELICPLHGPTRPPFGDHVYGVFVAGNHVNELDERPNENACHAAKDIAKIFIRDAKKLADVLTSKFPLILGARTDNFEVVTPTKPGSEGEMKILIQKAFNKIKELIRNDRKSYTDKTSPLFIFYFSGHSKHEEETDKCSPQNASKYLLYLGGINETITTEWLKGMLDEWLHEGNVLIVLDCCFASGHNLINKKEESRFSIYQLSSSGNDCKSVSDKTRGSYFTHFLCQALRGIENNKLSCKDCGKENKNLQCQSFHIACSGTQKVTMNDVGTYIQSHYDLLELKMKVTMHAQNADIIELSYYKHLEKRKISIHLEGAESRHKYENYSFTEVPDSIASLRRDIVKYIEKTKVPCQILEVIQYFHSDLYESPEDKNANHKYLNKYITHLVAIYQQHEQDTEELTCLNDLLKIRPSRMSLVAKIRHDVNGLRNGLIKCDMIKKAMTVSYQESYFSKRLAISQECMQLVCSKEYRGILEEIEFIEKGKNKCLEAKWLLNNLYQLVAKCLIAGAYDEKETKIIKLRLYEEFSILQFE</sequence>
<dbReference type="InterPro" id="IPR011600">
    <property type="entry name" value="Pept_C14_caspase"/>
</dbReference>
<evidence type="ECO:0000313" key="4">
    <source>
        <dbReference type="EMBL" id="KAK3588494.1"/>
    </source>
</evidence>
<name>A0AAE0VSH1_9BIVA</name>
<dbReference type="Gene3D" id="1.10.510.10">
    <property type="entry name" value="Transferase(Phosphotransferase) domain 1"/>
    <property type="match status" value="1"/>
</dbReference>
<dbReference type="Gene3D" id="3.40.50.1460">
    <property type="match status" value="1"/>
</dbReference>
<evidence type="ECO:0000259" key="3">
    <source>
        <dbReference type="PROSITE" id="PS50011"/>
    </source>
</evidence>
<evidence type="ECO:0000256" key="1">
    <source>
        <dbReference type="ARBA" id="ARBA00022741"/>
    </source>
</evidence>
<dbReference type="Pfam" id="PF00656">
    <property type="entry name" value="Peptidase_C14"/>
    <property type="match status" value="1"/>
</dbReference>
<gene>
    <name evidence="4" type="ORF">CHS0354_003522</name>
</gene>
<dbReference type="GO" id="GO:0006508">
    <property type="term" value="P:proteolysis"/>
    <property type="evidence" value="ECO:0007669"/>
    <property type="project" value="InterPro"/>
</dbReference>
<comment type="caution">
    <text evidence="4">The sequence shown here is derived from an EMBL/GenBank/DDBJ whole genome shotgun (WGS) entry which is preliminary data.</text>
</comment>
<reference evidence="4" key="2">
    <citation type="journal article" date="2021" name="Genome Biol. Evol.">
        <title>Developing a high-quality reference genome for a parasitic bivalve with doubly uniparental inheritance (Bivalvia: Unionida).</title>
        <authorList>
            <person name="Smith C.H."/>
        </authorList>
    </citation>
    <scope>NUCLEOTIDE SEQUENCE</scope>
    <source>
        <strain evidence="4">CHS0354</strain>
        <tissue evidence="4">Mantle</tissue>
    </source>
</reference>
<reference evidence="4" key="3">
    <citation type="submission" date="2023-05" db="EMBL/GenBank/DDBJ databases">
        <authorList>
            <person name="Smith C.H."/>
        </authorList>
    </citation>
    <scope>NUCLEOTIDE SEQUENCE</scope>
    <source>
        <strain evidence="4">CHS0354</strain>
        <tissue evidence="4">Mantle</tissue>
    </source>
</reference>
<keyword evidence="1" id="KW-0547">Nucleotide-binding</keyword>
<dbReference type="PANTHER" id="PTHR27001">
    <property type="entry name" value="OS01G0253100 PROTEIN"/>
    <property type="match status" value="1"/>
</dbReference>
<dbReference type="GO" id="GO:0004672">
    <property type="term" value="F:protein kinase activity"/>
    <property type="evidence" value="ECO:0007669"/>
    <property type="project" value="InterPro"/>
</dbReference>
<keyword evidence="5" id="KW-1185">Reference proteome</keyword>
<dbReference type="EMBL" id="JAEAOA010000280">
    <property type="protein sequence ID" value="KAK3588494.1"/>
    <property type="molecule type" value="Genomic_DNA"/>
</dbReference>
<dbReference type="GO" id="GO:0005524">
    <property type="term" value="F:ATP binding"/>
    <property type="evidence" value="ECO:0007669"/>
    <property type="project" value="UniProtKB-KW"/>
</dbReference>
<dbReference type="PROSITE" id="PS50011">
    <property type="entry name" value="PROTEIN_KINASE_DOM"/>
    <property type="match status" value="1"/>
</dbReference>
<dbReference type="AlphaFoldDB" id="A0AAE0VSH1"/>
<proteinExistence type="predicted"/>
<evidence type="ECO:0000313" key="5">
    <source>
        <dbReference type="Proteomes" id="UP001195483"/>
    </source>
</evidence>
<reference evidence="4" key="1">
    <citation type="journal article" date="2021" name="Genome Biol. Evol.">
        <title>A High-Quality Reference Genome for a Parasitic Bivalve with Doubly Uniparental Inheritance (Bivalvia: Unionida).</title>
        <authorList>
            <person name="Smith C.H."/>
        </authorList>
    </citation>
    <scope>NUCLEOTIDE SEQUENCE</scope>
    <source>
        <strain evidence="4">CHS0354</strain>
    </source>
</reference>